<dbReference type="WBParaSite" id="ACOC_0001223101-mRNA-1">
    <property type="protein sequence ID" value="ACOC_0001223101-mRNA-1"/>
    <property type="gene ID" value="ACOC_0001223101"/>
</dbReference>
<name>A0A0R3Q026_ANGCS</name>
<accession>A0A0R3Q026</accession>
<dbReference type="Proteomes" id="UP000267027">
    <property type="component" value="Unassembled WGS sequence"/>
</dbReference>
<protein>
    <submittedName>
        <fullName evidence="3">HNH endonuclease</fullName>
    </submittedName>
</protein>
<evidence type="ECO:0000313" key="3">
    <source>
        <dbReference type="WBParaSite" id="ACOC_0001223101-mRNA-1"/>
    </source>
</evidence>
<dbReference type="EMBL" id="UYYA01004944">
    <property type="protein sequence ID" value="VDM63817.1"/>
    <property type="molecule type" value="Genomic_DNA"/>
</dbReference>
<evidence type="ECO:0000313" key="1">
    <source>
        <dbReference type="EMBL" id="VDM63817.1"/>
    </source>
</evidence>
<gene>
    <name evidence="1" type="ORF">ACOC_LOCUS12232</name>
</gene>
<reference evidence="3" key="1">
    <citation type="submission" date="2017-02" db="UniProtKB">
        <authorList>
            <consortium name="WormBaseParasite"/>
        </authorList>
    </citation>
    <scope>IDENTIFICATION</scope>
</reference>
<keyword evidence="2" id="KW-1185">Reference proteome</keyword>
<sequence length="93" mass="10320">MLLVFINEDTAAVIQVVNGIEGKHGTFVAVKKTGYSGIHWILRDGLTIAHHETAHIYLTNSQIRIPDFINLRSKPLSGLSKHIDGSERFGIIQ</sequence>
<evidence type="ECO:0000313" key="2">
    <source>
        <dbReference type="Proteomes" id="UP000267027"/>
    </source>
</evidence>
<organism evidence="3">
    <name type="scientific">Angiostrongylus costaricensis</name>
    <name type="common">Nematode worm</name>
    <dbReference type="NCBI Taxonomy" id="334426"/>
    <lineage>
        <taxon>Eukaryota</taxon>
        <taxon>Metazoa</taxon>
        <taxon>Ecdysozoa</taxon>
        <taxon>Nematoda</taxon>
        <taxon>Chromadorea</taxon>
        <taxon>Rhabditida</taxon>
        <taxon>Rhabditina</taxon>
        <taxon>Rhabditomorpha</taxon>
        <taxon>Strongyloidea</taxon>
        <taxon>Metastrongylidae</taxon>
        <taxon>Angiostrongylus</taxon>
    </lineage>
</organism>
<dbReference type="AlphaFoldDB" id="A0A0R3Q026"/>
<reference evidence="1 2" key="2">
    <citation type="submission" date="2018-11" db="EMBL/GenBank/DDBJ databases">
        <authorList>
            <consortium name="Pathogen Informatics"/>
        </authorList>
    </citation>
    <scope>NUCLEOTIDE SEQUENCE [LARGE SCALE GENOMIC DNA]</scope>
    <source>
        <strain evidence="1 2">Costa Rica</strain>
    </source>
</reference>
<proteinExistence type="predicted"/>